<dbReference type="Proteomes" id="UP000003416">
    <property type="component" value="Unassembled WGS sequence"/>
</dbReference>
<comment type="caution">
    <text evidence="1">The sequence shown here is derived from an EMBL/GenBank/DDBJ whole genome shotgun (WGS) entry which is preliminary data.</text>
</comment>
<dbReference type="EMBL" id="AFBN01000095">
    <property type="protein sequence ID" value="EGF52454.1"/>
    <property type="molecule type" value="Genomic_DNA"/>
</dbReference>
<protein>
    <submittedName>
        <fullName evidence="1">Uncharacterized protein</fullName>
    </submittedName>
</protein>
<evidence type="ECO:0000313" key="2">
    <source>
        <dbReference type="Proteomes" id="UP000003416"/>
    </source>
</evidence>
<evidence type="ECO:0000313" key="1">
    <source>
        <dbReference type="EMBL" id="EGF52454.1"/>
    </source>
</evidence>
<accession>F3PWA5</accession>
<organism evidence="1 2">
    <name type="scientific">Bacteroides fluxus YIT 12057</name>
    <dbReference type="NCBI Taxonomy" id="763034"/>
    <lineage>
        <taxon>Bacteria</taxon>
        <taxon>Pseudomonadati</taxon>
        <taxon>Bacteroidota</taxon>
        <taxon>Bacteroidia</taxon>
        <taxon>Bacteroidales</taxon>
        <taxon>Bacteroidaceae</taxon>
        <taxon>Bacteroides</taxon>
    </lineage>
</organism>
<sequence>MASYQENLEYARETLHISKRALQTLRDEKAIPYTSIGDKIL</sequence>
<keyword evidence="2" id="KW-1185">Reference proteome</keyword>
<gene>
    <name evidence="1" type="ORF">HMPREF9446_03040</name>
</gene>
<name>F3PWA5_9BACE</name>
<reference evidence="1 2" key="1">
    <citation type="submission" date="2011-02" db="EMBL/GenBank/DDBJ databases">
        <authorList>
            <person name="Weinstock G."/>
            <person name="Sodergren E."/>
            <person name="Clifton S."/>
            <person name="Fulton L."/>
            <person name="Fulton B."/>
            <person name="Courtney L."/>
            <person name="Fronick C."/>
            <person name="Harrison M."/>
            <person name="Strong C."/>
            <person name="Farmer C."/>
            <person name="Delahaunty K."/>
            <person name="Markovic C."/>
            <person name="Hall O."/>
            <person name="Minx P."/>
            <person name="Tomlinson C."/>
            <person name="Mitreva M."/>
            <person name="Hou S."/>
            <person name="Chen J."/>
            <person name="Wollam A."/>
            <person name="Pepin K.H."/>
            <person name="Johnson M."/>
            <person name="Bhonagiri V."/>
            <person name="Zhang X."/>
            <person name="Suruliraj S."/>
            <person name="Warren W."/>
            <person name="Chinwalla A."/>
            <person name="Mardis E.R."/>
            <person name="Wilson R.K."/>
        </authorList>
    </citation>
    <scope>NUCLEOTIDE SEQUENCE [LARGE SCALE GENOMIC DNA]</scope>
    <source>
        <strain evidence="1 2">YIT 12057</strain>
    </source>
</reference>
<proteinExistence type="predicted"/>
<dbReference type="AlphaFoldDB" id="F3PWA5"/>
<dbReference type="HOGENOM" id="CLU_3265662_0_0_10"/>